<dbReference type="RefSeq" id="WP_013060238.1">
    <property type="nucleotide sequence ID" value="NC_014028.1"/>
</dbReference>
<feature type="compositionally biased region" description="Basic and acidic residues" evidence="1">
    <location>
        <begin position="22"/>
        <end position="47"/>
    </location>
</feature>
<gene>
    <name evidence="2" type="ORF">SRM_p56027</name>
</gene>
<organism evidence="2 3">
    <name type="scientific">Salinibacter ruber (strain M8)</name>
    <dbReference type="NCBI Taxonomy" id="761659"/>
    <lineage>
        <taxon>Bacteria</taxon>
        <taxon>Pseudomonadati</taxon>
        <taxon>Rhodothermota</taxon>
        <taxon>Rhodothermia</taxon>
        <taxon>Rhodothermales</taxon>
        <taxon>Salinibacteraceae</taxon>
        <taxon>Salinibacter</taxon>
    </lineage>
</organism>
<dbReference type="Proteomes" id="UP000000933">
    <property type="component" value="Plasmid pSR56"/>
</dbReference>
<evidence type="ECO:0000313" key="2">
    <source>
        <dbReference type="EMBL" id="CBH22745.1"/>
    </source>
</evidence>
<name>D5H4A5_SALRM</name>
<proteinExistence type="predicted"/>
<geneLocation type="plasmid" evidence="2 3">
    <name>pSR56</name>
</geneLocation>
<dbReference type="AlphaFoldDB" id="D5H4A5"/>
<evidence type="ECO:0000256" key="1">
    <source>
        <dbReference type="SAM" id="MobiDB-lite"/>
    </source>
</evidence>
<dbReference type="EMBL" id="FP565811">
    <property type="protein sequence ID" value="CBH22745.1"/>
    <property type="molecule type" value="Genomic_DNA"/>
</dbReference>
<accession>D5H4A5</accession>
<evidence type="ECO:0000313" key="3">
    <source>
        <dbReference type="Proteomes" id="UP000000933"/>
    </source>
</evidence>
<reference evidence="2 3" key="1">
    <citation type="journal article" date="2010" name="ISME J.">
        <title>Fine-scale evolution: genomic, phenotypic and ecological differentiation in two coexisting Salinibacter ruber strains.</title>
        <authorList>
            <person name="Pena A."/>
            <person name="Teeling H."/>
            <person name="Huerta-Cepas J."/>
            <person name="Santos F."/>
            <person name="Yarza P."/>
            <person name="Brito-Echeverria J."/>
            <person name="Lucio M."/>
            <person name="Schmitt-Kopplin P."/>
            <person name="Meseguer I."/>
            <person name="Schenowitz C."/>
            <person name="Dossat C."/>
            <person name="Barbe V."/>
            <person name="Dopazo J."/>
            <person name="Rossello-Mora R."/>
            <person name="Schuler M."/>
            <person name="Glockner F.O."/>
            <person name="Amann R."/>
            <person name="Gabaldon T."/>
            <person name="Anton J."/>
        </authorList>
    </citation>
    <scope>NUCLEOTIDE SEQUENCE [LARGE SCALE GENOMIC DNA]</scope>
    <source>
        <strain evidence="2 3">M8</strain>
        <plasmid evidence="3">pSR56</plasmid>
    </source>
</reference>
<dbReference type="KEGG" id="srm:SRM_p56027"/>
<sequence>MSKNRLSQIQSKKQETEEEAREEAKQRLHGEKPWEDEEKTDRVSMRVEPSLKEEFERKLPRFASISDAVREYMIRVASGESDV</sequence>
<dbReference type="HOGENOM" id="CLU_2540653_0_0_10"/>
<protein>
    <submittedName>
        <fullName evidence="2">Uncharacterized protein</fullName>
    </submittedName>
</protein>
<feature type="compositionally biased region" description="Polar residues" evidence="1">
    <location>
        <begin position="1"/>
        <end position="11"/>
    </location>
</feature>
<feature type="region of interest" description="Disordered" evidence="1">
    <location>
        <begin position="1"/>
        <end position="47"/>
    </location>
</feature>
<reference evidence="3" key="2">
    <citation type="submission" date="2010-04" db="EMBL/GenBank/DDBJ databases">
        <title>Genome sequence of Salinibacter ruber M8.</title>
        <authorList>
            <consortium name="Genoscope"/>
        </authorList>
    </citation>
    <scope>NUCLEOTIDE SEQUENCE [LARGE SCALE GENOMIC DNA]</scope>
    <source>
        <strain evidence="3">M8</strain>
        <plasmid evidence="3">pSR56</plasmid>
    </source>
</reference>
<keyword evidence="2" id="KW-0614">Plasmid</keyword>